<dbReference type="InterPro" id="IPR000160">
    <property type="entry name" value="GGDEF_dom"/>
</dbReference>
<dbReference type="GO" id="GO:0000166">
    <property type="term" value="F:nucleotide binding"/>
    <property type="evidence" value="ECO:0007669"/>
    <property type="project" value="UniProtKB-KW"/>
</dbReference>
<proteinExistence type="predicted"/>
<evidence type="ECO:0000259" key="3">
    <source>
        <dbReference type="PROSITE" id="PS50887"/>
    </source>
</evidence>
<dbReference type="AlphaFoldDB" id="A0A6N2V851"/>
<organism evidence="4">
    <name type="scientific">[Clostridium] nexile</name>
    <dbReference type="NCBI Taxonomy" id="29361"/>
    <lineage>
        <taxon>Bacteria</taxon>
        <taxon>Bacillati</taxon>
        <taxon>Bacillota</taxon>
        <taxon>Clostridia</taxon>
        <taxon>Lachnospirales</taxon>
        <taxon>Lachnospiraceae</taxon>
        <taxon>Tyzzerella</taxon>
    </lineage>
</organism>
<evidence type="ECO:0000256" key="1">
    <source>
        <dbReference type="ARBA" id="ARBA00022741"/>
    </source>
</evidence>
<accession>A0A6N2V851</accession>
<dbReference type="GO" id="GO:0051607">
    <property type="term" value="P:defense response to virus"/>
    <property type="evidence" value="ECO:0007669"/>
    <property type="project" value="UniProtKB-KW"/>
</dbReference>
<dbReference type="EMBL" id="CACRTG010000021">
    <property type="protein sequence ID" value="VYT24561.1"/>
    <property type="molecule type" value="Genomic_DNA"/>
</dbReference>
<dbReference type="Pfam" id="PF22335">
    <property type="entry name" value="Cas10-Cmr2_palm2"/>
    <property type="match status" value="1"/>
</dbReference>
<keyword evidence="1" id="KW-0547">Nucleotide-binding</keyword>
<dbReference type="InterPro" id="IPR054767">
    <property type="entry name" value="Cas10-Cmr2_palm2"/>
</dbReference>
<name>A0A6N2V851_9FIRM</name>
<gene>
    <name evidence="4" type="ORF">CNLFYP112_02457</name>
</gene>
<keyword evidence="2" id="KW-0051">Antiviral defense</keyword>
<dbReference type="InterPro" id="IPR043128">
    <property type="entry name" value="Rev_trsase/Diguanyl_cyclase"/>
</dbReference>
<protein>
    <recommendedName>
        <fullName evidence="3">GGDEF domain-containing protein</fullName>
    </recommendedName>
</protein>
<feature type="domain" description="GGDEF" evidence="3">
    <location>
        <begin position="184"/>
        <end position="332"/>
    </location>
</feature>
<dbReference type="PROSITE" id="PS50887">
    <property type="entry name" value="GGDEF"/>
    <property type="match status" value="1"/>
</dbReference>
<sequence length="635" mass="75342">MKKQVVALSVEKVQTFLTEVIRSHVQEKQTEDATLKGIVNSSNQISKDFFESIEKKFLNVEKKILLKCSGVYIFKCDLPENELENRLNELFREYYIVSQGQKLLRWYYFPSENCNNLKSIEKSKAALKQTQNWGYIIEKNQDILFQCNQVLEAKEKGYEKEFLDVFSEDINALKTEKNTEGKRFRIAVIKADLDGMGAMFKNIKEYDTYQKVSEILNEHVSLEGLYKAASNDKQKRKQRWLFPFYIAGDDIFFAVAVEDLISGINICKKLMQTINEKLQTSGISIPLSLSIGVTITFNKEPIRYYMQMAENQLKTAKSKEISGHFKGSSVMKISIGDLVFISVDKKKEEFSQKQPFPSWEEFLEDLRLLNEIRDDKGKCSEILGKTNYFYTLLEDISNEAVRENDVTYINHVLYHLLPDYLECSDKKLREMETRLNYNLIKQLYDGKKVLDIAGRKQHFEKYLRLMILFSDVRFRIFKKKRKKRWKQNEEQLYKLLFKKPRTYLYQKCLNGKNPELTEIFVREVSLKRRKGYQYLVLETSMFYRLRNVESIPVEKVANMIELRNSFTEKEIQQANNTRIEKKKLPRRLYFDKEKFKDLANEENWTPEFVDSLMLFYRYNELVMETSKVEQEKEEH</sequence>
<evidence type="ECO:0000313" key="4">
    <source>
        <dbReference type="EMBL" id="VYT24561.1"/>
    </source>
</evidence>
<dbReference type="Gene3D" id="3.30.70.270">
    <property type="match status" value="1"/>
</dbReference>
<evidence type="ECO:0000256" key="2">
    <source>
        <dbReference type="ARBA" id="ARBA00023118"/>
    </source>
</evidence>
<reference evidence="4" key="1">
    <citation type="submission" date="2019-11" db="EMBL/GenBank/DDBJ databases">
        <authorList>
            <person name="Feng L."/>
        </authorList>
    </citation>
    <scope>NUCLEOTIDE SEQUENCE</scope>
    <source>
        <strain evidence="4">CnexileLFYP112</strain>
    </source>
</reference>